<dbReference type="EMBL" id="LDPH01000046">
    <property type="protein sequence ID" value="KLV17840.1"/>
    <property type="molecule type" value="Genomic_DNA"/>
</dbReference>
<name>A0A0J1KMJ1_NIACI</name>
<keyword evidence="4" id="KW-0274">FAD</keyword>
<comment type="cofactor">
    <cofactor evidence="1">
        <name>FAD</name>
        <dbReference type="ChEBI" id="CHEBI:57692"/>
    </cofactor>
</comment>
<evidence type="ECO:0000256" key="2">
    <source>
        <dbReference type="ARBA" id="ARBA00009321"/>
    </source>
</evidence>
<dbReference type="GO" id="GO:0005829">
    <property type="term" value="C:cytosol"/>
    <property type="evidence" value="ECO:0007669"/>
    <property type="project" value="TreeGrafter"/>
</dbReference>
<dbReference type="PANTHER" id="PTHR21197:SF0">
    <property type="entry name" value="UDP-GALACTOPYRANOSE MUTASE"/>
    <property type="match status" value="1"/>
</dbReference>
<dbReference type="NCBIfam" id="TIGR00031">
    <property type="entry name" value="UDP-GALP_mutase"/>
    <property type="match status" value="1"/>
</dbReference>
<dbReference type="SUPFAM" id="SSF51971">
    <property type="entry name" value="Nucleotide-binding domain"/>
    <property type="match status" value="1"/>
</dbReference>
<dbReference type="PATRIC" id="fig|1397.4.peg.4427"/>
<evidence type="ECO:0000313" key="7">
    <source>
        <dbReference type="EMBL" id="KLV17840.1"/>
    </source>
</evidence>
<accession>A0A0J1KMJ1</accession>
<protein>
    <submittedName>
        <fullName evidence="7">UDP-galactopyranose mutase</fullName>
    </submittedName>
</protein>
<dbReference type="OrthoDB" id="9769600at2"/>
<evidence type="ECO:0000256" key="4">
    <source>
        <dbReference type="ARBA" id="ARBA00022827"/>
    </source>
</evidence>
<organism evidence="7 8">
    <name type="scientific">Niallia circulans</name>
    <name type="common">Bacillus circulans</name>
    <dbReference type="NCBI Taxonomy" id="1397"/>
    <lineage>
        <taxon>Bacteria</taxon>
        <taxon>Bacillati</taxon>
        <taxon>Bacillota</taxon>
        <taxon>Bacilli</taxon>
        <taxon>Bacillales</taxon>
        <taxon>Bacillaceae</taxon>
        <taxon>Niallia</taxon>
    </lineage>
</organism>
<keyword evidence="3" id="KW-0285">Flavoprotein</keyword>
<reference evidence="7 8" key="1">
    <citation type="submission" date="2015-05" db="EMBL/GenBank/DDBJ databases">
        <title>Whole genome sequence and identification of bacterial endophytes from Costus igneus.</title>
        <authorList>
            <person name="Lee Y.P."/>
            <person name="Gan H.M."/>
            <person name="Eng W."/>
            <person name="Wheatley M.S."/>
            <person name="Caraballo A."/>
            <person name="Polter S."/>
            <person name="Savka M.A."/>
            <person name="Hudson A.O."/>
        </authorList>
    </citation>
    <scope>NUCLEOTIDE SEQUENCE [LARGE SCALE GENOMIC DNA]</scope>
    <source>
        <strain evidence="7 8">RIT379</strain>
    </source>
</reference>
<dbReference type="InterPro" id="IPR015899">
    <property type="entry name" value="UDP-GalPyranose_mutase_C"/>
</dbReference>
<proteinExistence type="inferred from homology"/>
<dbReference type="AlphaFoldDB" id="A0A0J1KMJ1"/>
<dbReference type="Pfam" id="PF13450">
    <property type="entry name" value="NAD_binding_8"/>
    <property type="match status" value="1"/>
</dbReference>
<dbReference type="Pfam" id="PF03275">
    <property type="entry name" value="GLF"/>
    <property type="match status" value="1"/>
</dbReference>
<evidence type="ECO:0000259" key="6">
    <source>
        <dbReference type="Pfam" id="PF03275"/>
    </source>
</evidence>
<feature type="domain" description="UDP-galactopyranose mutase C-terminal" evidence="6">
    <location>
        <begin position="151"/>
        <end position="366"/>
    </location>
</feature>
<evidence type="ECO:0000256" key="3">
    <source>
        <dbReference type="ARBA" id="ARBA00022630"/>
    </source>
</evidence>
<dbReference type="InterPro" id="IPR004379">
    <property type="entry name" value="UDP-GALP_mutase"/>
</dbReference>
<dbReference type="Gene3D" id="3.40.50.720">
    <property type="entry name" value="NAD(P)-binding Rossmann-like Domain"/>
    <property type="match status" value="3"/>
</dbReference>
<evidence type="ECO:0000256" key="1">
    <source>
        <dbReference type="ARBA" id="ARBA00001974"/>
    </source>
</evidence>
<evidence type="ECO:0000313" key="8">
    <source>
        <dbReference type="Proteomes" id="UP000036045"/>
    </source>
</evidence>
<dbReference type="Proteomes" id="UP000036045">
    <property type="component" value="Unassembled WGS sequence"/>
</dbReference>
<sequence>MFDYIVIGAGFAGTVIAERIARVNNKKVLLIEKRNHIGGNAYDTYDRSGLLVHQYGPHIFHTKLKEVWDYLSEHTEWYLYHHKVLGKIDGKEVPIPFNLDSLDQLFPSEMAKRLEKKLIENFGFNVKVPILKLRDTQDKDLQFLADYIYEKVFLNYTMKQWGLKPDEIDPYVTGRVPVYISRDDRYFQDPFQGIPKYGYTKLFESLLNHPNIKLMLNTNYKELIDIDMKEKKIYFAEKEYTGKVIFTGKIDEFFQYKYGELPYRSLQFQFDTIQEEHYQKVGTINYPNDYDFTRITEFKKITGQNHPYTTFVREYPVSYEKDVEGQNIPYYPIPKEENHLIYKQYKKEASLYENVYFLGRLAEYTYYDMDAVVAKALKVFRDKLSSK</sequence>
<keyword evidence="8" id="KW-1185">Reference proteome</keyword>
<comment type="caution">
    <text evidence="7">The sequence shown here is derived from an EMBL/GenBank/DDBJ whole genome shotgun (WGS) entry which is preliminary data.</text>
</comment>
<comment type="similarity">
    <text evidence="2">Belongs to the UDP-galactopyranose/dTDP-fucopyranose mutase family.</text>
</comment>
<dbReference type="GO" id="GO:0008767">
    <property type="term" value="F:UDP-galactopyranose mutase activity"/>
    <property type="evidence" value="ECO:0007669"/>
    <property type="project" value="InterPro"/>
</dbReference>
<dbReference type="GO" id="GO:0050660">
    <property type="term" value="F:flavin adenine dinucleotide binding"/>
    <property type="evidence" value="ECO:0007669"/>
    <property type="project" value="TreeGrafter"/>
</dbReference>
<keyword evidence="5" id="KW-0413">Isomerase</keyword>
<gene>
    <name evidence="7" type="ORF">ABW02_24550</name>
</gene>
<dbReference type="SUPFAM" id="SSF54373">
    <property type="entry name" value="FAD-linked reductases, C-terminal domain"/>
    <property type="match status" value="1"/>
</dbReference>
<evidence type="ECO:0000256" key="5">
    <source>
        <dbReference type="ARBA" id="ARBA00023235"/>
    </source>
</evidence>
<dbReference type="PANTHER" id="PTHR21197">
    <property type="entry name" value="UDP-GALACTOPYRANOSE MUTASE"/>
    <property type="match status" value="1"/>
</dbReference>